<keyword evidence="2" id="KW-1048">Host nucleus</keyword>
<comment type="subcellular location">
    <subcellularLocation>
        <location evidence="8">Host nucleus inner membrane</location>
        <topology evidence="8">Single-pass membrane protein</topology>
    </subcellularLocation>
</comment>
<sequence length="285" mass="30059">MAGVGRGDSRRRAGGLISRLKLVVPGGLKAGDYDPALAGSCPSRVPTRCAFQFSGVDGAEEIFPVEYVMRMMSDWASEDCDPYVHIQNTGVSVLIQGFFNPPSNAAKTPVSADRSNVVLVTTASTGISLSAVERMKAASGVDGRPFQACLNVSCFVRLPQVQLAFRFMGPGDPARTLRLLDLATETYESKIKQQQQARLRLRTSDAPDASAALTSAAGIQQLVPESATSAAGGGALASIGGGLRSIFSAPRDAKIAGRVPQWLLTACVTSLLTLLVWVAIGYVRK</sequence>
<dbReference type="Pfam" id="PF04541">
    <property type="entry name" value="Herpes_U34"/>
    <property type="match status" value="1"/>
</dbReference>
<organism evidence="10">
    <name type="scientific">Anatid alphaherpesvirus 2</name>
    <dbReference type="NCBI Taxonomy" id="3080522"/>
    <lineage>
        <taxon>Viruses</taxon>
        <taxon>Duplodnaviria</taxon>
        <taxon>Heunggongvirae</taxon>
        <taxon>Peploviricota</taxon>
        <taxon>Herviviricetes</taxon>
        <taxon>Herpesvirales</taxon>
        <taxon>Orthoherpesviridae</taxon>
        <taxon>Alphaherpesvirinae</taxon>
    </lineage>
</organism>
<evidence type="ECO:0000256" key="2">
    <source>
        <dbReference type="ARBA" id="ARBA00022562"/>
    </source>
</evidence>
<evidence type="ECO:0000256" key="4">
    <source>
        <dbReference type="ARBA" id="ARBA00022870"/>
    </source>
</evidence>
<keyword evidence="1" id="KW-0597">Phosphoprotein</keyword>
<evidence type="ECO:0000256" key="9">
    <source>
        <dbReference type="SAM" id="Phobius"/>
    </source>
</evidence>
<evidence type="ECO:0000256" key="6">
    <source>
        <dbReference type="ARBA" id="ARBA00022989"/>
    </source>
</evidence>
<dbReference type="EMBL" id="OR540300">
    <property type="protein sequence ID" value="WOL23313.1"/>
    <property type="molecule type" value="Genomic_DNA"/>
</dbReference>
<name>A0AAU0K6Z4_9ALPH</name>
<keyword evidence="3 9" id="KW-0812">Transmembrane</keyword>
<dbReference type="GO" id="GO:0044201">
    <property type="term" value="C:host cell nuclear inner membrane"/>
    <property type="evidence" value="ECO:0007669"/>
    <property type="project" value="UniProtKB-SubCell"/>
</dbReference>
<evidence type="ECO:0000256" key="8">
    <source>
        <dbReference type="ARBA" id="ARBA00043948"/>
    </source>
</evidence>
<keyword evidence="7 9" id="KW-0472">Membrane</keyword>
<feature type="transmembrane region" description="Helical" evidence="9">
    <location>
        <begin position="262"/>
        <end position="283"/>
    </location>
</feature>
<keyword evidence="6 9" id="KW-1133">Transmembrane helix</keyword>
<dbReference type="HAMAP" id="MF_04024">
    <property type="entry name" value="HSV_NEC2"/>
    <property type="match status" value="1"/>
</dbReference>
<reference evidence="10" key="1">
    <citation type="submission" date="2024-06" db="EMBL/GenBank/DDBJ databases">
        <title>Multidecadal high mortality disease events in Australian domestic geese associated with an alphaherpesvirus, designated Anatid alphaherpesvirus 2.</title>
        <authorList>
            <person name="Kelly-Bosma M."/>
            <person name="Neave M.J."/>
        </authorList>
    </citation>
    <scope>NUCLEOTIDE SEQUENCE</scope>
    <source>
        <strain evidence="10">ACDP 22-00165</strain>
    </source>
</reference>
<protein>
    <submittedName>
        <fullName evidence="10">Virion protein U34</fullName>
    </submittedName>
</protein>
<keyword evidence="5" id="KW-0426">Late protein</keyword>
<evidence type="ECO:0000256" key="3">
    <source>
        <dbReference type="ARBA" id="ARBA00022692"/>
    </source>
</evidence>
<accession>A0AAU0K6Z4</accession>
<evidence type="ECO:0000256" key="5">
    <source>
        <dbReference type="ARBA" id="ARBA00022921"/>
    </source>
</evidence>
<keyword evidence="4" id="KW-1043">Host membrane</keyword>
<evidence type="ECO:0000256" key="1">
    <source>
        <dbReference type="ARBA" id="ARBA00022553"/>
    </source>
</evidence>
<evidence type="ECO:0000313" key="10">
    <source>
        <dbReference type="EMBL" id="WOL23313.1"/>
    </source>
</evidence>
<evidence type="ECO:0000256" key="7">
    <source>
        <dbReference type="ARBA" id="ARBA00023136"/>
    </source>
</evidence>
<proteinExistence type="inferred from homology"/>
<dbReference type="InterPro" id="IPR007626">
    <property type="entry name" value="Herpesvirus_viron_egress-type"/>
</dbReference>